<feature type="domain" description="Heterokaryon incompatibility" evidence="1">
    <location>
        <begin position="66"/>
        <end position="201"/>
    </location>
</feature>
<evidence type="ECO:0000259" key="1">
    <source>
        <dbReference type="Pfam" id="PF06985"/>
    </source>
</evidence>
<organism evidence="2 3">
    <name type="scientific">Periconia macrospinosa</name>
    <dbReference type="NCBI Taxonomy" id="97972"/>
    <lineage>
        <taxon>Eukaryota</taxon>
        <taxon>Fungi</taxon>
        <taxon>Dikarya</taxon>
        <taxon>Ascomycota</taxon>
        <taxon>Pezizomycotina</taxon>
        <taxon>Dothideomycetes</taxon>
        <taxon>Pleosporomycetidae</taxon>
        <taxon>Pleosporales</taxon>
        <taxon>Massarineae</taxon>
        <taxon>Periconiaceae</taxon>
        <taxon>Periconia</taxon>
    </lineage>
</organism>
<dbReference type="InterPro" id="IPR052895">
    <property type="entry name" value="HetReg/Transcr_Mod"/>
</dbReference>
<name>A0A2V1D5J6_9PLEO</name>
<reference evidence="2 3" key="1">
    <citation type="journal article" date="2018" name="Sci. Rep.">
        <title>Comparative genomics provides insights into the lifestyle and reveals functional heterogeneity of dark septate endophytic fungi.</title>
        <authorList>
            <person name="Knapp D.G."/>
            <person name="Nemeth J.B."/>
            <person name="Barry K."/>
            <person name="Hainaut M."/>
            <person name="Henrissat B."/>
            <person name="Johnson J."/>
            <person name="Kuo A."/>
            <person name="Lim J.H.P."/>
            <person name="Lipzen A."/>
            <person name="Nolan M."/>
            <person name="Ohm R.A."/>
            <person name="Tamas L."/>
            <person name="Grigoriev I.V."/>
            <person name="Spatafora J.W."/>
            <person name="Nagy L.G."/>
            <person name="Kovacs G.M."/>
        </authorList>
    </citation>
    <scope>NUCLEOTIDE SEQUENCE [LARGE SCALE GENOMIC DNA]</scope>
    <source>
        <strain evidence="2 3">DSE2036</strain>
    </source>
</reference>
<dbReference type="InterPro" id="IPR010730">
    <property type="entry name" value="HET"/>
</dbReference>
<dbReference type="PANTHER" id="PTHR24148:SF80">
    <property type="entry name" value="HETEROKARYON INCOMPATIBILITY DOMAIN-CONTAINING PROTEIN"/>
    <property type="match status" value="1"/>
</dbReference>
<proteinExistence type="predicted"/>
<dbReference type="AlphaFoldDB" id="A0A2V1D5J6"/>
<dbReference type="Pfam" id="PF06985">
    <property type="entry name" value="HET"/>
    <property type="match status" value="1"/>
</dbReference>
<protein>
    <submittedName>
        <fullName evidence="2">HET-domain-containing protein</fullName>
    </submittedName>
</protein>
<keyword evidence="3" id="KW-1185">Reference proteome</keyword>
<feature type="non-terminal residue" evidence="2">
    <location>
        <position position="299"/>
    </location>
</feature>
<dbReference type="PANTHER" id="PTHR24148">
    <property type="entry name" value="ANKYRIN REPEAT DOMAIN-CONTAINING PROTEIN 39 HOMOLOG-RELATED"/>
    <property type="match status" value="1"/>
</dbReference>
<sequence length="299" mass="34408">MISSLAKTKEDVCNRPASTESDPYTYIPLESSEHIRVLRLEPSLDRDSPLRFTFKTGTLEHLQDRYEALSYTWGDPVFSQRMYSVEDNTIIPVTCNLDLALRRFRHEVKTRDVWADAVCINQADEAEKATQIPMMRSIYQQAGHVLVWLGGGREEEDALDVLRAVSRPLPGIEGLPDAEIRCSVWRMIERPYFKRRWIIQEMSSNPDMTLVCGENEISWARFVAAITRTRHLFSEAISQLSTLTPIYTLISLWKSHVQDDLSNSKSPQESELNILELMEKFEQSECSNPLDQIYALYGL</sequence>
<accession>A0A2V1D5J6</accession>
<dbReference type="EMBL" id="KZ805673">
    <property type="protein sequence ID" value="PVH92514.1"/>
    <property type="molecule type" value="Genomic_DNA"/>
</dbReference>
<dbReference type="Proteomes" id="UP000244855">
    <property type="component" value="Unassembled WGS sequence"/>
</dbReference>
<gene>
    <name evidence="2" type="ORF">DM02DRAFT_605201</name>
</gene>
<dbReference type="OrthoDB" id="2157530at2759"/>
<dbReference type="STRING" id="97972.A0A2V1D5J6"/>
<evidence type="ECO:0000313" key="2">
    <source>
        <dbReference type="EMBL" id="PVH92514.1"/>
    </source>
</evidence>
<evidence type="ECO:0000313" key="3">
    <source>
        <dbReference type="Proteomes" id="UP000244855"/>
    </source>
</evidence>